<dbReference type="InterPro" id="IPR029058">
    <property type="entry name" value="AB_hydrolase_fold"/>
</dbReference>
<feature type="domain" description="AB hydrolase-1" evidence="1">
    <location>
        <begin position="54"/>
        <end position="156"/>
    </location>
</feature>
<reference evidence="3" key="1">
    <citation type="submission" date="2021-01" db="EMBL/GenBank/DDBJ databases">
        <title>Genome public.</title>
        <authorList>
            <person name="Liu C."/>
            <person name="Sun Q."/>
        </authorList>
    </citation>
    <scope>NUCLEOTIDE SEQUENCE [LARGE SCALE GENOMIC DNA]</scope>
    <source>
        <strain evidence="3">YIM B02505</strain>
    </source>
</reference>
<name>A0ABS1EMH8_9CLOT</name>
<dbReference type="PANTHER" id="PTHR43798:SF33">
    <property type="entry name" value="HYDROLASE, PUTATIVE (AFU_ORTHOLOGUE AFUA_2G14860)-RELATED"/>
    <property type="match status" value="1"/>
</dbReference>
<gene>
    <name evidence="2" type="ORF">JHL18_07910</name>
</gene>
<evidence type="ECO:0000313" key="3">
    <source>
        <dbReference type="Proteomes" id="UP000596739"/>
    </source>
</evidence>
<evidence type="ECO:0000259" key="1">
    <source>
        <dbReference type="Pfam" id="PF00561"/>
    </source>
</evidence>
<comment type="caution">
    <text evidence="2">The sequence shown here is derived from an EMBL/GenBank/DDBJ whole genome shotgun (WGS) entry which is preliminary data.</text>
</comment>
<dbReference type="Proteomes" id="UP000596739">
    <property type="component" value="Unassembled WGS sequence"/>
</dbReference>
<accession>A0ABS1EMH8</accession>
<keyword evidence="2" id="KW-0378">Hydrolase</keyword>
<protein>
    <submittedName>
        <fullName evidence="2">Alpha/beta hydrolase</fullName>
    </submittedName>
</protein>
<dbReference type="InterPro" id="IPR000073">
    <property type="entry name" value="AB_hydrolase_1"/>
</dbReference>
<proteinExistence type="predicted"/>
<dbReference type="InterPro" id="IPR050266">
    <property type="entry name" value="AB_hydrolase_sf"/>
</dbReference>
<dbReference type="Pfam" id="PF00561">
    <property type="entry name" value="Abhydrolase_1"/>
    <property type="match status" value="1"/>
</dbReference>
<dbReference type="Gene3D" id="3.40.50.1820">
    <property type="entry name" value="alpha/beta hydrolase"/>
    <property type="match status" value="1"/>
</dbReference>
<dbReference type="GO" id="GO:0016787">
    <property type="term" value="F:hydrolase activity"/>
    <property type="evidence" value="ECO:0007669"/>
    <property type="project" value="UniProtKB-KW"/>
</dbReference>
<keyword evidence="3" id="KW-1185">Reference proteome</keyword>
<dbReference type="EMBL" id="JAENHN010000025">
    <property type="protein sequence ID" value="MBK1810559.1"/>
    <property type="molecule type" value="Genomic_DNA"/>
</dbReference>
<sequence>MKMKTAFKSNIMKSQVIEQYDKILKSSSLAYEELYINTSYGSTFIIASGKIDSPPLILLHGAGMNSAMWLGDIGEYSKNYRVYAIDIPGDPGKSDERQFSLKSSAYADWLYEVLNSLSISTTNIIGISLGAWLSVKFSISYPSRVDKLILISPSGIGPQKTSFIFKALIHSLQGERGMEKLYTKVNGNKPVPPTMLQYQKVIRKSFNFRYETIPVFSDEELRKLKMPITLFVGDEDIMLHSIKTADRLRTLIPSANINILKDTGHAIISIKSDIIKFLSFNH</sequence>
<organism evidence="2 3">
    <name type="scientific">Clostridium yunnanense</name>
    <dbReference type="NCBI Taxonomy" id="2800325"/>
    <lineage>
        <taxon>Bacteria</taxon>
        <taxon>Bacillati</taxon>
        <taxon>Bacillota</taxon>
        <taxon>Clostridia</taxon>
        <taxon>Eubacteriales</taxon>
        <taxon>Clostridiaceae</taxon>
        <taxon>Clostridium</taxon>
    </lineage>
</organism>
<dbReference type="SUPFAM" id="SSF53474">
    <property type="entry name" value="alpha/beta-Hydrolases"/>
    <property type="match status" value="1"/>
</dbReference>
<dbReference type="PRINTS" id="PR00111">
    <property type="entry name" value="ABHYDROLASE"/>
</dbReference>
<dbReference type="PANTHER" id="PTHR43798">
    <property type="entry name" value="MONOACYLGLYCEROL LIPASE"/>
    <property type="match status" value="1"/>
</dbReference>
<evidence type="ECO:0000313" key="2">
    <source>
        <dbReference type="EMBL" id="MBK1810559.1"/>
    </source>
</evidence>